<dbReference type="NCBIfam" id="TIGR00996">
    <property type="entry name" value="Mtu_fam_mce"/>
    <property type="match status" value="1"/>
</dbReference>
<feature type="region of interest" description="Disordered" evidence="1">
    <location>
        <begin position="424"/>
        <end position="479"/>
    </location>
</feature>
<evidence type="ECO:0000256" key="2">
    <source>
        <dbReference type="SAM" id="Phobius"/>
    </source>
</evidence>
<accession>A0ABT3SMM3</accession>
<name>A0ABT3SMM3_9MYCO</name>
<comment type="caution">
    <text evidence="5">The sequence shown here is derived from an EMBL/GenBank/DDBJ whole genome shotgun (WGS) entry which is preliminary data.</text>
</comment>
<feature type="compositionally biased region" description="Low complexity" evidence="1">
    <location>
        <begin position="424"/>
        <end position="434"/>
    </location>
</feature>
<dbReference type="Pfam" id="PF02470">
    <property type="entry name" value="MlaD"/>
    <property type="match status" value="1"/>
</dbReference>
<feature type="transmembrane region" description="Helical" evidence="2">
    <location>
        <begin position="12"/>
        <end position="34"/>
    </location>
</feature>
<evidence type="ECO:0000256" key="1">
    <source>
        <dbReference type="SAM" id="MobiDB-lite"/>
    </source>
</evidence>
<evidence type="ECO:0000313" key="5">
    <source>
        <dbReference type="EMBL" id="MCX2940105.1"/>
    </source>
</evidence>
<feature type="domain" description="Mammalian cell entry C-terminal" evidence="4">
    <location>
        <begin position="123"/>
        <end position="342"/>
    </location>
</feature>
<dbReference type="RefSeq" id="WP_265999921.1">
    <property type="nucleotide sequence ID" value="NZ_JAPJDN010000033.1"/>
</dbReference>
<dbReference type="PANTHER" id="PTHR33371">
    <property type="entry name" value="INTERMEMBRANE PHOSPHOLIPID TRANSPORT SYSTEM BINDING PROTEIN MLAD-RELATED"/>
    <property type="match status" value="1"/>
</dbReference>
<protein>
    <submittedName>
        <fullName evidence="5">MCE family protein</fullName>
    </submittedName>
</protein>
<feature type="compositionally biased region" description="Pro residues" evidence="1">
    <location>
        <begin position="435"/>
        <end position="456"/>
    </location>
</feature>
<dbReference type="EMBL" id="JAPJDO010000033">
    <property type="protein sequence ID" value="MCX2940105.1"/>
    <property type="molecule type" value="Genomic_DNA"/>
</dbReference>
<keyword evidence="2" id="KW-1133">Transmembrane helix</keyword>
<keyword evidence="6" id="KW-1185">Reference proteome</keyword>
<dbReference type="InterPro" id="IPR052336">
    <property type="entry name" value="MlaD_Phospholipid_Transporter"/>
</dbReference>
<dbReference type="Proteomes" id="UP001300745">
    <property type="component" value="Unassembled WGS sequence"/>
</dbReference>
<dbReference type="PANTHER" id="PTHR33371:SF19">
    <property type="entry name" value="MCE-FAMILY PROTEIN MCE4A"/>
    <property type="match status" value="1"/>
</dbReference>
<evidence type="ECO:0000313" key="6">
    <source>
        <dbReference type="Proteomes" id="UP001300745"/>
    </source>
</evidence>
<dbReference type="Pfam" id="PF11887">
    <property type="entry name" value="Mce4_CUP1"/>
    <property type="match status" value="1"/>
</dbReference>
<reference evidence="5 6" key="1">
    <citation type="submission" date="2022-11" db="EMBL/GenBank/DDBJ databases">
        <title>Mycobacterium sp. nov.</title>
        <authorList>
            <person name="Papic B."/>
            <person name="Spicic S."/>
            <person name="Duvnjak S."/>
        </authorList>
    </citation>
    <scope>NUCLEOTIDE SEQUENCE [LARGE SCALE GENOMIC DNA]</scope>
    <source>
        <strain evidence="5 6">CVI_P4</strain>
    </source>
</reference>
<evidence type="ECO:0000259" key="3">
    <source>
        <dbReference type="Pfam" id="PF02470"/>
    </source>
</evidence>
<evidence type="ECO:0000259" key="4">
    <source>
        <dbReference type="Pfam" id="PF11887"/>
    </source>
</evidence>
<dbReference type="InterPro" id="IPR024516">
    <property type="entry name" value="Mce_C"/>
</dbReference>
<keyword evidence="2" id="KW-0472">Membrane</keyword>
<proteinExistence type="predicted"/>
<keyword evidence="2" id="KW-0812">Transmembrane</keyword>
<sequence length="498" mass="51781">MDSAGINGRLHPGWLTLILLAAIALFIYVTLSFFRGTFTSYVPATLVSDRSGLVMEPGAKVKMRGVQVGRVATVQGGEDPIRLKLEIFPDQITYIPANVHARIRATTAFGAKYVDLIYPSEPSAKPLAAGAVIQSLNVSTEVNTVFQNLTDVLQQIDPAKLNGVLSALADGLRGQGTAIREATTAANQVLLAVNPRAETIRGGWRSLQGFSDTYSAAAQNILSLLSSAATTSTALTDNATNLDSLLVGLVGFSRSGTDLIGPNRDSLAVTVNTLESTTRLLSKYNPELTCTLVGAKTFLDNGGYDFGGGNGKSLVLDAALLLGDDPYKYPDNLPVVGAKGGPGGKPGCGSLPDVSKNWPVRQLVTNTGWGTGLDWRPNPGIGFPGWANYFPGTRAVPEPPSIRYPGGPAPGPIPYPGAPPYGAPMYAPDGTPLYPGLPPAPPPGAPRDPGPPPPGSEPFVVPAPASVQPTPTPLLPDTAVPVTVTATVLPTEGRGREG</sequence>
<dbReference type="InterPro" id="IPR003399">
    <property type="entry name" value="Mce/MlaD"/>
</dbReference>
<feature type="domain" description="Mce/MlaD" evidence="3">
    <location>
        <begin position="44"/>
        <end position="118"/>
    </location>
</feature>
<dbReference type="InterPro" id="IPR005693">
    <property type="entry name" value="Mce"/>
</dbReference>
<gene>
    <name evidence="5" type="ORF">ORI27_25750</name>
</gene>
<organism evidence="5 6">
    <name type="scientific">Mycobacterium pinniadriaticum</name>
    <dbReference type="NCBI Taxonomy" id="2994102"/>
    <lineage>
        <taxon>Bacteria</taxon>
        <taxon>Bacillati</taxon>
        <taxon>Actinomycetota</taxon>
        <taxon>Actinomycetes</taxon>
        <taxon>Mycobacteriales</taxon>
        <taxon>Mycobacteriaceae</taxon>
        <taxon>Mycobacterium</taxon>
    </lineage>
</organism>